<reference evidence="3" key="1">
    <citation type="submission" date="2016-10" db="EMBL/GenBank/DDBJ databases">
        <authorList>
            <person name="Varghese N."/>
            <person name="Submissions S."/>
        </authorList>
    </citation>
    <scope>NUCLEOTIDE SEQUENCE [LARGE SCALE GENOMIC DNA]</scope>
    <source>
        <strain evidence="3">DSM 16108</strain>
    </source>
</reference>
<dbReference type="EMBL" id="FOSJ01000029">
    <property type="protein sequence ID" value="SFK39131.1"/>
    <property type="molecule type" value="Genomic_DNA"/>
</dbReference>
<dbReference type="Proteomes" id="UP000199589">
    <property type="component" value="Unassembled WGS sequence"/>
</dbReference>
<gene>
    <name evidence="2" type="ORF">SAMN04488569_10299</name>
</gene>
<evidence type="ECO:0008006" key="4">
    <source>
        <dbReference type="Google" id="ProtNLM"/>
    </source>
</evidence>
<accession>A0A1I3Z638</accession>
<sequence>MEYKKLIGLLAVSGLLLAACDSGEDEASDTTETEKTEEAGNESDSAMDIIDNIDTDSLDYTSAIELEMSGATWTEEGYLYSPVDGEAVITGTAVANEEDTTIYAYVIQDGEVIAKPEVTEGEFTYPVSTPEEDMSYEVGISNEDLWEVGDEADAEELVRHETVIVSSTETEPAAEE</sequence>
<dbReference type="RefSeq" id="WP_091897934.1">
    <property type="nucleotide sequence ID" value="NZ_FOSJ01000029.1"/>
</dbReference>
<feature type="region of interest" description="Disordered" evidence="1">
    <location>
        <begin position="23"/>
        <end position="45"/>
    </location>
</feature>
<evidence type="ECO:0000256" key="1">
    <source>
        <dbReference type="SAM" id="MobiDB-lite"/>
    </source>
</evidence>
<protein>
    <recommendedName>
        <fullName evidence="4">Lipoprotein</fullName>
    </recommendedName>
</protein>
<evidence type="ECO:0000313" key="3">
    <source>
        <dbReference type="Proteomes" id="UP000199589"/>
    </source>
</evidence>
<organism evidence="2 3">
    <name type="scientific">Marinilactibacillus piezotolerans</name>
    <dbReference type="NCBI Taxonomy" id="258723"/>
    <lineage>
        <taxon>Bacteria</taxon>
        <taxon>Bacillati</taxon>
        <taxon>Bacillota</taxon>
        <taxon>Bacilli</taxon>
        <taxon>Lactobacillales</taxon>
        <taxon>Carnobacteriaceae</taxon>
        <taxon>Marinilactibacillus</taxon>
    </lineage>
</organism>
<dbReference type="OrthoDB" id="2165438at2"/>
<dbReference type="AlphaFoldDB" id="A0A1I3Z638"/>
<keyword evidence="3" id="KW-1185">Reference proteome</keyword>
<name>A0A1I3Z638_9LACT</name>
<dbReference type="PROSITE" id="PS51257">
    <property type="entry name" value="PROKAR_LIPOPROTEIN"/>
    <property type="match status" value="1"/>
</dbReference>
<proteinExistence type="predicted"/>
<evidence type="ECO:0000313" key="2">
    <source>
        <dbReference type="EMBL" id="SFK39131.1"/>
    </source>
</evidence>